<dbReference type="Proteomes" id="UP000298030">
    <property type="component" value="Unassembled WGS sequence"/>
</dbReference>
<protein>
    <submittedName>
        <fullName evidence="3">Uncharacterized protein</fullName>
    </submittedName>
</protein>
<accession>A0A4Y7SUJ6</accession>
<feature type="compositionally biased region" description="Low complexity" evidence="1">
    <location>
        <begin position="231"/>
        <end position="260"/>
    </location>
</feature>
<reference evidence="3 4" key="1">
    <citation type="journal article" date="2019" name="Nat. Ecol. Evol.">
        <title>Megaphylogeny resolves global patterns of mushroom evolution.</title>
        <authorList>
            <person name="Varga T."/>
            <person name="Krizsan K."/>
            <person name="Foldi C."/>
            <person name="Dima B."/>
            <person name="Sanchez-Garcia M."/>
            <person name="Sanchez-Ramirez S."/>
            <person name="Szollosi G.J."/>
            <person name="Szarkandi J.G."/>
            <person name="Papp V."/>
            <person name="Albert L."/>
            <person name="Andreopoulos W."/>
            <person name="Angelini C."/>
            <person name="Antonin V."/>
            <person name="Barry K.W."/>
            <person name="Bougher N.L."/>
            <person name="Buchanan P."/>
            <person name="Buyck B."/>
            <person name="Bense V."/>
            <person name="Catcheside P."/>
            <person name="Chovatia M."/>
            <person name="Cooper J."/>
            <person name="Damon W."/>
            <person name="Desjardin D."/>
            <person name="Finy P."/>
            <person name="Geml J."/>
            <person name="Haridas S."/>
            <person name="Hughes K."/>
            <person name="Justo A."/>
            <person name="Karasinski D."/>
            <person name="Kautmanova I."/>
            <person name="Kiss B."/>
            <person name="Kocsube S."/>
            <person name="Kotiranta H."/>
            <person name="LaButti K.M."/>
            <person name="Lechner B.E."/>
            <person name="Liimatainen K."/>
            <person name="Lipzen A."/>
            <person name="Lukacs Z."/>
            <person name="Mihaltcheva S."/>
            <person name="Morgado L.N."/>
            <person name="Niskanen T."/>
            <person name="Noordeloos M.E."/>
            <person name="Ohm R.A."/>
            <person name="Ortiz-Santana B."/>
            <person name="Ovrebo C."/>
            <person name="Racz N."/>
            <person name="Riley R."/>
            <person name="Savchenko A."/>
            <person name="Shiryaev A."/>
            <person name="Soop K."/>
            <person name="Spirin V."/>
            <person name="Szebenyi C."/>
            <person name="Tomsovsky M."/>
            <person name="Tulloss R.E."/>
            <person name="Uehling J."/>
            <person name="Grigoriev I.V."/>
            <person name="Vagvolgyi C."/>
            <person name="Papp T."/>
            <person name="Martin F.M."/>
            <person name="Miettinen O."/>
            <person name="Hibbett D.S."/>
            <person name="Nagy L.G."/>
        </authorList>
    </citation>
    <scope>NUCLEOTIDE SEQUENCE [LARGE SCALE GENOMIC DNA]</scope>
    <source>
        <strain evidence="3 4">FP101781</strain>
    </source>
</reference>
<dbReference type="EMBL" id="QPFP01000056">
    <property type="protein sequence ID" value="TEB25543.1"/>
    <property type="molecule type" value="Genomic_DNA"/>
</dbReference>
<feature type="signal peptide" evidence="2">
    <location>
        <begin position="1"/>
        <end position="22"/>
    </location>
</feature>
<keyword evidence="4" id="KW-1185">Reference proteome</keyword>
<dbReference type="AlphaFoldDB" id="A0A4Y7SUJ6"/>
<evidence type="ECO:0000313" key="3">
    <source>
        <dbReference type="EMBL" id="TEB25543.1"/>
    </source>
</evidence>
<proteinExistence type="predicted"/>
<name>A0A4Y7SUJ6_COPMI</name>
<sequence length="373" mass="41159">MRLPTAAIVLAAVTLGSQSVLANYDFELEAREFADFEEFDARAPKTVAGFDLDARGGIPIGAFSVVKDFGRNTGKRILKSFLTRDLEDLSELEVREVFDDAIRVAKTKKREHRRLAGKHRVLAFARRGQRRLERSSSRFQQSTKARPTDHEEVARELAEDIELAERFVEQLSQDVEARDFEDLEDIDARDFKDFEAFDSREYEELEELAARYLKDLEDVVERAVAAGATLAPSATTSTSTAVLTTGTTTASTSSASATVKAKPKHPKKPKPHRHHKAKKYGKPRKGLKRKTHHKHPHHRSKPGHLKAKPHRKPHRKHKKKDKKQGVKATPTPTPSASVTAPASSTSKGVSTSTSAASSTSTSTSASATATPKA</sequence>
<keyword evidence="2" id="KW-0732">Signal</keyword>
<gene>
    <name evidence="3" type="ORF">FA13DRAFT_1796430</name>
</gene>
<feature type="compositionally biased region" description="Low complexity" evidence="1">
    <location>
        <begin position="328"/>
        <end position="373"/>
    </location>
</feature>
<feature type="chain" id="PRO_5021252976" evidence="2">
    <location>
        <begin position="23"/>
        <end position="373"/>
    </location>
</feature>
<feature type="region of interest" description="Disordered" evidence="1">
    <location>
        <begin position="231"/>
        <end position="373"/>
    </location>
</feature>
<comment type="caution">
    <text evidence="3">The sequence shown here is derived from an EMBL/GenBank/DDBJ whole genome shotgun (WGS) entry which is preliminary data.</text>
</comment>
<evidence type="ECO:0000313" key="4">
    <source>
        <dbReference type="Proteomes" id="UP000298030"/>
    </source>
</evidence>
<feature type="compositionally biased region" description="Basic residues" evidence="1">
    <location>
        <begin position="261"/>
        <end position="322"/>
    </location>
</feature>
<evidence type="ECO:0000256" key="2">
    <source>
        <dbReference type="SAM" id="SignalP"/>
    </source>
</evidence>
<evidence type="ECO:0000256" key="1">
    <source>
        <dbReference type="SAM" id="MobiDB-lite"/>
    </source>
</evidence>
<organism evidence="3 4">
    <name type="scientific">Coprinellus micaceus</name>
    <name type="common">Glistening ink-cap mushroom</name>
    <name type="synonym">Coprinus micaceus</name>
    <dbReference type="NCBI Taxonomy" id="71717"/>
    <lineage>
        <taxon>Eukaryota</taxon>
        <taxon>Fungi</taxon>
        <taxon>Dikarya</taxon>
        <taxon>Basidiomycota</taxon>
        <taxon>Agaricomycotina</taxon>
        <taxon>Agaricomycetes</taxon>
        <taxon>Agaricomycetidae</taxon>
        <taxon>Agaricales</taxon>
        <taxon>Agaricineae</taxon>
        <taxon>Psathyrellaceae</taxon>
        <taxon>Coprinellus</taxon>
    </lineage>
</organism>